<accession>A0A6L5XWA7</accession>
<evidence type="ECO:0000256" key="3">
    <source>
        <dbReference type="ARBA" id="ARBA00022729"/>
    </source>
</evidence>
<dbReference type="PIRSF" id="PIRSF004846">
    <property type="entry name" value="ModA"/>
    <property type="match status" value="1"/>
</dbReference>
<dbReference type="Proteomes" id="UP000482209">
    <property type="component" value="Unassembled WGS sequence"/>
</dbReference>
<comment type="caution">
    <text evidence="5">The sequence shown here is derived from an EMBL/GenBank/DDBJ whole genome shotgun (WGS) entry which is preliminary data.</text>
</comment>
<proteinExistence type="inferred from homology"/>
<evidence type="ECO:0000256" key="4">
    <source>
        <dbReference type="SAM" id="SignalP"/>
    </source>
</evidence>
<dbReference type="NCBIfam" id="TIGR01256">
    <property type="entry name" value="modA"/>
    <property type="match status" value="1"/>
</dbReference>
<dbReference type="InterPro" id="IPR050682">
    <property type="entry name" value="ModA/WtpA"/>
</dbReference>
<dbReference type="GO" id="GO:0015689">
    <property type="term" value="P:molybdate ion transport"/>
    <property type="evidence" value="ECO:0007669"/>
    <property type="project" value="InterPro"/>
</dbReference>
<dbReference type="GO" id="GO:0046872">
    <property type="term" value="F:metal ion binding"/>
    <property type="evidence" value="ECO:0007669"/>
    <property type="project" value="UniProtKB-KW"/>
</dbReference>
<keyword evidence="6" id="KW-1185">Reference proteome</keyword>
<dbReference type="AlphaFoldDB" id="A0A6L5XWA7"/>
<evidence type="ECO:0000313" key="6">
    <source>
        <dbReference type="Proteomes" id="UP000482209"/>
    </source>
</evidence>
<dbReference type="PANTHER" id="PTHR30632">
    <property type="entry name" value="MOLYBDATE-BINDING PERIPLASMIC PROTEIN"/>
    <property type="match status" value="1"/>
</dbReference>
<organism evidence="5 6">
    <name type="scientific">Velocimicrobium porci</name>
    <dbReference type="NCBI Taxonomy" id="2606634"/>
    <lineage>
        <taxon>Bacteria</taxon>
        <taxon>Bacillati</taxon>
        <taxon>Bacillota</taxon>
        <taxon>Clostridia</taxon>
        <taxon>Lachnospirales</taxon>
        <taxon>Lachnospiraceae</taxon>
        <taxon>Velocimicrobium</taxon>
    </lineage>
</organism>
<evidence type="ECO:0000313" key="5">
    <source>
        <dbReference type="EMBL" id="MSS63116.1"/>
    </source>
</evidence>
<evidence type="ECO:0000256" key="1">
    <source>
        <dbReference type="ARBA" id="ARBA00009175"/>
    </source>
</evidence>
<keyword evidence="3 4" id="KW-0732">Signal</keyword>
<sequence length="271" mass="29800">MKKIIVSMILAFTLTALVTGCNSSKQDESKNKVLETDVQNQEAKQGKLEGHSLFIFCGAGMKDPFEEIATEFEKLTGCVVQVTYGNAAQIQTQIQTAKEGDFFIAGSAEEVRPVADFVDESKELVKHIPVIAVDLENSKHINSVKDLANEGVRLIVGDPEATPIGKIANKILADFSIKDKVEIISNTATAPAMMTALETKEADAAIIWKENVNEKKAKILDTDEMSVYIKTIPAAKLNTSEDKEAQEVFEEYLDSDSVKNIWTNFGYEMAE</sequence>
<feature type="chain" id="PRO_5038819077" evidence="4">
    <location>
        <begin position="19"/>
        <end position="271"/>
    </location>
</feature>
<dbReference type="Gene3D" id="3.40.190.10">
    <property type="entry name" value="Periplasmic binding protein-like II"/>
    <property type="match status" value="2"/>
</dbReference>
<dbReference type="Pfam" id="PF13531">
    <property type="entry name" value="SBP_bac_11"/>
    <property type="match status" value="1"/>
</dbReference>
<dbReference type="RefSeq" id="WP_154517791.1">
    <property type="nucleotide sequence ID" value="NZ_VUMT01000004.1"/>
</dbReference>
<dbReference type="EMBL" id="VUMT01000004">
    <property type="protein sequence ID" value="MSS63116.1"/>
    <property type="molecule type" value="Genomic_DNA"/>
</dbReference>
<dbReference type="GO" id="GO:0030973">
    <property type="term" value="F:molybdate ion binding"/>
    <property type="evidence" value="ECO:0007669"/>
    <property type="project" value="TreeGrafter"/>
</dbReference>
<dbReference type="PROSITE" id="PS51257">
    <property type="entry name" value="PROKAR_LIPOPROTEIN"/>
    <property type="match status" value="1"/>
</dbReference>
<evidence type="ECO:0000256" key="2">
    <source>
        <dbReference type="ARBA" id="ARBA00022723"/>
    </source>
</evidence>
<comment type="similarity">
    <text evidence="1">Belongs to the bacterial solute-binding protein ModA family.</text>
</comment>
<feature type="signal peptide" evidence="4">
    <location>
        <begin position="1"/>
        <end position="18"/>
    </location>
</feature>
<keyword evidence="2" id="KW-0479">Metal-binding</keyword>
<dbReference type="SUPFAM" id="SSF53850">
    <property type="entry name" value="Periplasmic binding protein-like II"/>
    <property type="match status" value="1"/>
</dbReference>
<reference evidence="5 6" key="1">
    <citation type="submission" date="2019-08" db="EMBL/GenBank/DDBJ databases">
        <title>In-depth cultivation of the pig gut microbiome towards novel bacterial diversity and tailored functional studies.</title>
        <authorList>
            <person name="Wylensek D."/>
            <person name="Hitch T.C.A."/>
            <person name="Clavel T."/>
        </authorList>
    </citation>
    <scope>NUCLEOTIDE SEQUENCE [LARGE SCALE GENOMIC DNA]</scope>
    <source>
        <strain evidence="5 6">WCA-693-APC-MOT-I</strain>
    </source>
</reference>
<name>A0A6L5XWA7_9FIRM</name>
<dbReference type="InterPro" id="IPR005950">
    <property type="entry name" value="ModA"/>
</dbReference>
<gene>
    <name evidence="5" type="primary">modA</name>
    <name evidence="5" type="ORF">FYJ58_04385</name>
</gene>
<dbReference type="PANTHER" id="PTHR30632:SF0">
    <property type="entry name" value="SULFATE-BINDING PROTEIN"/>
    <property type="match status" value="1"/>
</dbReference>
<protein>
    <submittedName>
        <fullName evidence="5">Molybdate ABC transporter substrate-binding protein</fullName>
    </submittedName>
</protein>